<proteinExistence type="predicted"/>
<dbReference type="PANTHER" id="PTHR23351:SF24">
    <property type="entry name" value="ACTIVATING TRANSCRIPTION FACTOR 3-RELATED"/>
    <property type="match status" value="1"/>
</dbReference>
<feature type="region of interest" description="Disordered" evidence="4">
    <location>
        <begin position="165"/>
        <end position="203"/>
    </location>
</feature>
<dbReference type="InterPro" id="IPR004827">
    <property type="entry name" value="bZIP"/>
</dbReference>
<evidence type="ECO:0000256" key="1">
    <source>
        <dbReference type="ARBA" id="ARBA00023015"/>
    </source>
</evidence>
<dbReference type="PANTHER" id="PTHR23351">
    <property type="entry name" value="FOS TRANSCRIPTION FACTOR-RELATED"/>
    <property type="match status" value="1"/>
</dbReference>
<feature type="region of interest" description="Disordered" evidence="4">
    <location>
        <begin position="1"/>
        <end position="24"/>
    </location>
</feature>
<feature type="domain" description="BZIP" evidence="5">
    <location>
        <begin position="97"/>
        <end position="160"/>
    </location>
</feature>
<dbReference type="Pfam" id="PF07716">
    <property type="entry name" value="bZIP_2"/>
    <property type="match status" value="1"/>
</dbReference>
<feature type="region of interest" description="Disordered" evidence="4">
    <location>
        <begin position="92"/>
        <end position="128"/>
    </location>
</feature>
<keyword evidence="3" id="KW-0804">Transcription</keyword>
<dbReference type="CDD" id="cd14692">
    <property type="entry name" value="bZIP_ATF4"/>
    <property type="match status" value="1"/>
</dbReference>
<evidence type="ECO:0000256" key="3">
    <source>
        <dbReference type="ARBA" id="ARBA00023163"/>
    </source>
</evidence>
<evidence type="ECO:0000256" key="4">
    <source>
        <dbReference type="SAM" id="MobiDB-lite"/>
    </source>
</evidence>
<name>A0ABY7FCZ9_MYAAR</name>
<dbReference type="InterPro" id="IPR046347">
    <property type="entry name" value="bZIP_sf"/>
</dbReference>
<dbReference type="EMBL" id="CP111022">
    <property type="protein sequence ID" value="WAR18897.1"/>
    <property type="molecule type" value="Genomic_DNA"/>
</dbReference>
<dbReference type="PROSITE" id="PS50217">
    <property type="entry name" value="BZIP"/>
    <property type="match status" value="1"/>
</dbReference>
<evidence type="ECO:0000259" key="5">
    <source>
        <dbReference type="PROSITE" id="PS50217"/>
    </source>
</evidence>
<gene>
    <name evidence="6" type="ORF">MAR_000735</name>
</gene>
<dbReference type="Gene3D" id="1.20.5.170">
    <property type="match status" value="1"/>
</dbReference>
<dbReference type="Proteomes" id="UP001164746">
    <property type="component" value="Chromosome 11"/>
</dbReference>
<dbReference type="InterPro" id="IPR000837">
    <property type="entry name" value="AP-1"/>
</dbReference>
<keyword evidence="2" id="KW-0238">DNA-binding</keyword>
<keyword evidence="7" id="KW-1185">Reference proteome</keyword>
<dbReference type="SUPFAM" id="SSF57959">
    <property type="entry name" value="Leucine zipper domain"/>
    <property type="match status" value="1"/>
</dbReference>
<accession>A0ABY7FCZ9</accession>
<feature type="compositionally biased region" description="Polar residues" evidence="4">
    <location>
        <begin position="182"/>
        <end position="203"/>
    </location>
</feature>
<evidence type="ECO:0000313" key="7">
    <source>
        <dbReference type="Proteomes" id="UP001164746"/>
    </source>
</evidence>
<reference evidence="6" key="1">
    <citation type="submission" date="2022-11" db="EMBL/GenBank/DDBJ databases">
        <title>Centuries of genome instability and evolution in soft-shell clam transmissible cancer (bioRxiv).</title>
        <authorList>
            <person name="Hart S.F.M."/>
            <person name="Yonemitsu M.A."/>
            <person name="Giersch R.M."/>
            <person name="Beal B.F."/>
            <person name="Arriagada G."/>
            <person name="Davis B.W."/>
            <person name="Ostrander E.A."/>
            <person name="Goff S.P."/>
            <person name="Metzger M.J."/>
        </authorList>
    </citation>
    <scope>NUCLEOTIDE SEQUENCE</scope>
    <source>
        <strain evidence="6">MELC-2E11</strain>
        <tissue evidence="6">Siphon/mantle</tissue>
    </source>
</reference>
<dbReference type="SMART" id="SM00338">
    <property type="entry name" value="BRLZ"/>
    <property type="match status" value="1"/>
</dbReference>
<keyword evidence="1" id="KW-0805">Transcription regulation</keyword>
<organism evidence="6 7">
    <name type="scientific">Mya arenaria</name>
    <name type="common">Soft-shell clam</name>
    <dbReference type="NCBI Taxonomy" id="6604"/>
    <lineage>
        <taxon>Eukaryota</taxon>
        <taxon>Metazoa</taxon>
        <taxon>Spiralia</taxon>
        <taxon>Lophotrochozoa</taxon>
        <taxon>Mollusca</taxon>
        <taxon>Bivalvia</taxon>
        <taxon>Autobranchia</taxon>
        <taxon>Heteroconchia</taxon>
        <taxon>Euheterodonta</taxon>
        <taxon>Imparidentia</taxon>
        <taxon>Neoheterodontei</taxon>
        <taxon>Myida</taxon>
        <taxon>Myoidea</taxon>
        <taxon>Myidae</taxon>
        <taxon>Mya</taxon>
    </lineage>
</organism>
<sequence length="409" mass="45416">MNIGFKYPETKAGTNVPPRMQGPTTSSDYCDTINFAGLDFNVMEATLASIESQSLTPLVKEELKLRIQTKRLAAGKKELPKTVFKEPEKYELTAEEEEKREHRRKLNREAATKCRQKKKTAKESVNTQQAELELRNFSLKRKVEDLETEKRSIITKLKDSGIRLPPGFSLCSSEKPPPTEKLQCSHSTEPPQSISDQPSTSSGIYHMDQGQQMSRRFSCNDVRPPPPPYPYIPRRVSADGFPFSVYMDVQPPATHDSVSTHDAHPPSDVVYTAANFPCFPQVSLVPQASAQTHRDPVYATAEAKDGSSSFHETFMPFEQYISDIPVCSNGATTITVDEFDFLADDQDMVKKLLAVSEDTSVHNACVTGMETVSSVPVEYFVQLADIGEDEATVPGSLDACVNPTSPSFY</sequence>
<evidence type="ECO:0000313" key="6">
    <source>
        <dbReference type="EMBL" id="WAR18897.1"/>
    </source>
</evidence>
<protein>
    <recommendedName>
        <fullName evidence="5">BZIP domain-containing protein</fullName>
    </recommendedName>
</protein>
<evidence type="ECO:0000256" key="2">
    <source>
        <dbReference type="ARBA" id="ARBA00023125"/>
    </source>
</evidence>